<protein>
    <submittedName>
        <fullName evidence="2">Uncharacterized protein</fullName>
    </submittedName>
</protein>
<sequence>MGRQSGGEGWGRGIHGSGGARGTATTVAAGLARRGFVGHSAQLVQTMLSSPPKTPLLVALRTLQ</sequence>
<feature type="region of interest" description="Disordered" evidence="1">
    <location>
        <begin position="1"/>
        <end position="23"/>
    </location>
</feature>
<reference evidence="2" key="1">
    <citation type="journal article" date="2018" name="MSphere">
        <title>Ultrasensitive Capture of Human Herpes Simplex Virus Genomes Directly from Clinical Samples Reveals Extraordinarily Limited Evolution in Cell Culture.</title>
        <authorList>
            <person name="Greninger A.L."/>
            <person name="Roychoudhury P."/>
            <person name="Xie H."/>
            <person name="Casto A."/>
            <person name="Cent A."/>
            <person name="Pepper G."/>
            <person name="Koelle D.M."/>
            <person name="Huang M.L."/>
            <person name="Wald A."/>
            <person name="Johnston C."/>
            <person name="Jerome K.R."/>
        </authorList>
    </citation>
    <scope>NUCLEOTIDE SEQUENCE</scope>
    <source>
        <strain evidence="2">2006-57630</strain>
    </source>
</reference>
<evidence type="ECO:0000313" key="2">
    <source>
        <dbReference type="EMBL" id="AWW08035.1"/>
    </source>
</evidence>
<organismHost>
    <name type="scientific">Homo sapiens</name>
    <name type="common">Human</name>
    <dbReference type="NCBI Taxonomy" id="9606"/>
</organismHost>
<feature type="compositionally biased region" description="Gly residues" evidence="1">
    <location>
        <begin position="1"/>
        <end position="21"/>
    </location>
</feature>
<proteinExistence type="predicted"/>
<accession>A0A2Z4H026</accession>
<dbReference type="EMBL" id="MG999840">
    <property type="protein sequence ID" value="AWW08035.1"/>
    <property type="molecule type" value="Genomic_DNA"/>
</dbReference>
<organism evidence="2">
    <name type="scientific">Human herpesvirus 1</name>
    <name type="common">HHV-1</name>
    <name type="synonym">Human herpes simplex virus 1</name>
    <dbReference type="NCBI Taxonomy" id="10298"/>
    <lineage>
        <taxon>Viruses</taxon>
        <taxon>Duplodnaviria</taxon>
        <taxon>Heunggongvirae</taxon>
        <taxon>Peploviricota</taxon>
        <taxon>Herviviricetes</taxon>
        <taxon>Herpesvirales</taxon>
        <taxon>Orthoherpesviridae</taxon>
        <taxon>Alphaherpesvirinae</taxon>
        <taxon>Simplexvirus</taxon>
        <taxon>Simplexvirus humanalpha1</taxon>
    </lineage>
</organism>
<name>A0A2Z4H026_HHV1</name>
<evidence type="ECO:0000256" key="1">
    <source>
        <dbReference type="SAM" id="MobiDB-lite"/>
    </source>
</evidence>